<reference evidence="3" key="1">
    <citation type="journal article" date="2011" name="PLoS Genet.">
        <title>Parallel evolution of a type IV secretion system in radiating lineages of the host-restricted bacterial pathogen Bartonella.</title>
        <authorList>
            <person name="Engel P."/>
            <person name="Salzburger W."/>
            <person name="Liesch M."/>
            <person name="Chang C.C."/>
            <person name="Maruyama S."/>
            <person name="Lanz C."/>
            <person name="Calteau A."/>
            <person name="Lajus A."/>
            <person name="Medigue C."/>
            <person name="Schuster S.C."/>
            <person name="Dehio C."/>
        </authorList>
    </citation>
    <scope>NUCLEOTIDE SEQUENCE</scope>
    <source>
        <strain evidence="3">ATCC BAA-1498</strain>
    </source>
</reference>
<dbReference type="RefSeq" id="WP_035007184.1">
    <property type="nucleotide sequence ID" value="NZ_KL407338.1"/>
</dbReference>
<dbReference type="HOGENOM" id="CLU_1264862_0_0_5"/>
<evidence type="ECO:0000313" key="4">
    <source>
        <dbReference type="EMBL" id="KEC54286.1"/>
    </source>
</evidence>
<keyword evidence="1" id="KW-0732">Signal</keyword>
<sequence length="218" mass="24164">MFKKSFLSATMMLTSLMGAGFMLATSDVAAGTVAKIEKGKAILRAGPATTYKVTAVVPTGAKVQINGCLADKVWCLLQHNETVGWASANYFNVDNIPVISFMQIKRKPQPVIQKQIVQEKQVISHPNNTPTATVAEKKVQKKDETSATINKKPLDIKDIVPTGVKKTDDRIILKPSENTREISIKRVTAYNPLFPDNVNFENAERNETRYRVITYPTL</sequence>
<dbReference type="Proteomes" id="UP000027336">
    <property type="component" value="Unassembled WGS sequence"/>
</dbReference>
<dbReference type="Gene3D" id="2.30.30.40">
    <property type="entry name" value="SH3 Domains"/>
    <property type="match status" value="1"/>
</dbReference>
<evidence type="ECO:0000313" key="5">
    <source>
        <dbReference type="Proteomes" id="UP000027336"/>
    </source>
</evidence>
<dbReference type="EMBL" id="AHPK01000018">
    <property type="protein sequence ID" value="KEC54286.1"/>
    <property type="molecule type" value="Genomic_DNA"/>
</dbReference>
<name>E6YL45_9HYPH</name>
<keyword evidence="5" id="KW-1185">Reference proteome</keyword>
<dbReference type="eggNOG" id="COG4991">
    <property type="taxonomic scope" value="Bacteria"/>
</dbReference>
<evidence type="ECO:0000313" key="3">
    <source>
        <dbReference type="EMBL" id="CBI77583.1"/>
    </source>
</evidence>
<feature type="chain" id="PRO_5015090272" description="SH3b domain-containing protein" evidence="1">
    <location>
        <begin position="25"/>
        <end position="218"/>
    </location>
</feature>
<dbReference type="AlphaFoldDB" id="E6YL45"/>
<organism evidence="3">
    <name type="scientific">Bartonella rochalimae ATCC BAA-1498</name>
    <dbReference type="NCBI Taxonomy" id="685782"/>
    <lineage>
        <taxon>Bacteria</taxon>
        <taxon>Pseudomonadati</taxon>
        <taxon>Pseudomonadota</taxon>
        <taxon>Alphaproteobacteria</taxon>
        <taxon>Hyphomicrobiales</taxon>
        <taxon>Bartonellaceae</taxon>
        <taxon>Bartonella</taxon>
    </lineage>
</organism>
<reference evidence="4 5" key="2">
    <citation type="submission" date="2012-04" db="EMBL/GenBank/DDBJ databases">
        <title>The Genome Sequence of Bartonella rochalimae BMGH.</title>
        <authorList>
            <consortium name="The Broad Institute Genome Sequencing Platform"/>
            <consortium name="The Broad Institute Genome Sequencing Center for Infectious Disease"/>
            <person name="Feldgarden M."/>
            <person name="Kirby J."/>
            <person name="Kosoy M."/>
            <person name="Birtles R."/>
            <person name="Probert W.S."/>
            <person name="Chiaraviglio L."/>
            <person name="Walker B."/>
            <person name="Young S.K."/>
            <person name="Zeng Q."/>
            <person name="Gargeya S."/>
            <person name="Fitzgerald M."/>
            <person name="Haas B."/>
            <person name="Abouelleil A."/>
            <person name="Alvarado L."/>
            <person name="Arachchi H.M."/>
            <person name="Berlin A.M."/>
            <person name="Chapman S.B."/>
            <person name="Goldberg J."/>
            <person name="Griggs A."/>
            <person name="Gujja S."/>
            <person name="Hansen M."/>
            <person name="Howarth C."/>
            <person name="Imamovic A."/>
            <person name="Larimer J."/>
            <person name="McCowen C."/>
            <person name="Montmayeur A."/>
            <person name="Murphy C."/>
            <person name="Neiman D."/>
            <person name="Pearson M."/>
            <person name="Priest M."/>
            <person name="Roberts A."/>
            <person name="Saif S."/>
            <person name="Shea T."/>
            <person name="Sisk P."/>
            <person name="Sykes S."/>
            <person name="Wortman J."/>
            <person name="Nusbaum C."/>
            <person name="Birren B."/>
        </authorList>
    </citation>
    <scope>NUCLEOTIDE SEQUENCE [LARGE SCALE GENOMIC DNA]</scope>
    <source>
        <strain evidence="4 5">ATCC BAA-1498</strain>
    </source>
</reference>
<protein>
    <recommendedName>
        <fullName evidence="2">SH3b domain-containing protein</fullName>
    </recommendedName>
</protein>
<dbReference type="EMBL" id="FN645457">
    <property type="protein sequence ID" value="CBI77583.1"/>
    <property type="molecule type" value="Genomic_DNA"/>
</dbReference>
<evidence type="ECO:0000259" key="2">
    <source>
        <dbReference type="Pfam" id="PF08239"/>
    </source>
</evidence>
<dbReference type="PATRIC" id="fig|685782.3.peg.1221"/>
<dbReference type="Pfam" id="PF08239">
    <property type="entry name" value="SH3_3"/>
    <property type="match status" value="1"/>
</dbReference>
<evidence type="ECO:0000256" key="1">
    <source>
        <dbReference type="SAM" id="SignalP"/>
    </source>
</evidence>
<feature type="signal peptide" evidence="1">
    <location>
        <begin position="1"/>
        <end position="24"/>
    </location>
</feature>
<dbReference type="OrthoDB" id="8074373at2"/>
<dbReference type="InterPro" id="IPR003646">
    <property type="entry name" value="SH3-like_bac-type"/>
</dbReference>
<feature type="domain" description="SH3b" evidence="2">
    <location>
        <begin position="41"/>
        <end position="90"/>
    </location>
</feature>
<gene>
    <name evidence="3" type="ORF">BARRO_30164</name>
    <name evidence="4" type="ORF">O99_01167</name>
</gene>
<proteinExistence type="predicted"/>
<accession>E6YL45</accession>